<name>A0A9Q0GP33_9MAGN</name>
<sequence length="215" mass="25006">MDQAINDKKRTEGAIFKKACLETELSTLKNAKEDFDQKAMGEEMNTLQYKKNVLRARKDSGPDFDFSWYHFNVNAPSDSKEGEDSPDGQREGTDEQLLEEVPLELGRDIVGEEAAVVPISEVVKDRDGYAKVLMRIEEPWSKQVQVLRHMIQKVESFRDSYIKYFNNASHQERCIAELNFFYHEENQLRTSAERKKRDLVEKLVITKETLVYYLG</sequence>
<dbReference type="EMBL" id="JAMYWD010000012">
    <property type="protein sequence ID" value="KAJ4950894.1"/>
    <property type="molecule type" value="Genomic_DNA"/>
</dbReference>
<feature type="compositionally biased region" description="Basic and acidic residues" evidence="1">
    <location>
        <begin position="78"/>
        <end position="93"/>
    </location>
</feature>
<comment type="caution">
    <text evidence="2">The sequence shown here is derived from an EMBL/GenBank/DDBJ whole genome shotgun (WGS) entry which is preliminary data.</text>
</comment>
<gene>
    <name evidence="2" type="ORF">NE237_027726</name>
</gene>
<evidence type="ECO:0000313" key="3">
    <source>
        <dbReference type="Proteomes" id="UP001141806"/>
    </source>
</evidence>
<protein>
    <submittedName>
        <fullName evidence="2">Uncharacterized protein</fullName>
    </submittedName>
</protein>
<feature type="region of interest" description="Disordered" evidence="1">
    <location>
        <begin position="75"/>
        <end position="98"/>
    </location>
</feature>
<accession>A0A9Q0GP33</accession>
<reference evidence="2" key="1">
    <citation type="journal article" date="2023" name="Plant J.">
        <title>The genome of the king protea, Protea cynaroides.</title>
        <authorList>
            <person name="Chang J."/>
            <person name="Duong T.A."/>
            <person name="Schoeman C."/>
            <person name="Ma X."/>
            <person name="Roodt D."/>
            <person name="Barker N."/>
            <person name="Li Z."/>
            <person name="Van de Peer Y."/>
            <person name="Mizrachi E."/>
        </authorList>
    </citation>
    <scope>NUCLEOTIDE SEQUENCE</scope>
    <source>
        <tissue evidence="2">Young leaves</tissue>
    </source>
</reference>
<dbReference type="Proteomes" id="UP001141806">
    <property type="component" value="Unassembled WGS sequence"/>
</dbReference>
<evidence type="ECO:0000256" key="1">
    <source>
        <dbReference type="SAM" id="MobiDB-lite"/>
    </source>
</evidence>
<evidence type="ECO:0000313" key="2">
    <source>
        <dbReference type="EMBL" id="KAJ4950894.1"/>
    </source>
</evidence>
<dbReference type="AlphaFoldDB" id="A0A9Q0GP33"/>
<keyword evidence="3" id="KW-1185">Reference proteome</keyword>
<organism evidence="2 3">
    <name type="scientific">Protea cynaroides</name>
    <dbReference type="NCBI Taxonomy" id="273540"/>
    <lineage>
        <taxon>Eukaryota</taxon>
        <taxon>Viridiplantae</taxon>
        <taxon>Streptophyta</taxon>
        <taxon>Embryophyta</taxon>
        <taxon>Tracheophyta</taxon>
        <taxon>Spermatophyta</taxon>
        <taxon>Magnoliopsida</taxon>
        <taxon>Proteales</taxon>
        <taxon>Proteaceae</taxon>
        <taxon>Protea</taxon>
    </lineage>
</organism>
<proteinExistence type="predicted"/>